<dbReference type="AlphaFoldDB" id="X6MSW6"/>
<dbReference type="Proteomes" id="UP000023152">
    <property type="component" value="Unassembled WGS sequence"/>
</dbReference>
<protein>
    <submittedName>
        <fullName evidence="1">Uncharacterized protein</fullName>
    </submittedName>
</protein>
<gene>
    <name evidence="1" type="ORF">RFI_20578</name>
</gene>
<reference evidence="1 2" key="1">
    <citation type="journal article" date="2013" name="Curr. Biol.">
        <title>The Genome of the Foraminiferan Reticulomyxa filosa.</title>
        <authorList>
            <person name="Glockner G."/>
            <person name="Hulsmann N."/>
            <person name="Schleicher M."/>
            <person name="Noegel A.A."/>
            <person name="Eichinger L."/>
            <person name="Gallinger C."/>
            <person name="Pawlowski J."/>
            <person name="Sierra R."/>
            <person name="Euteneuer U."/>
            <person name="Pillet L."/>
            <person name="Moustafa A."/>
            <person name="Platzer M."/>
            <person name="Groth M."/>
            <person name="Szafranski K."/>
            <person name="Schliwa M."/>
        </authorList>
    </citation>
    <scope>NUCLEOTIDE SEQUENCE [LARGE SCALE GENOMIC DNA]</scope>
</reference>
<keyword evidence="2" id="KW-1185">Reference proteome</keyword>
<evidence type="ECO:0000313" key="1">
    <source>
        <dbReference type="EMBL" id="ETO16761.1"/>
    </source>
</evidence>
<dbReference type="PROSITE" id="PS00531">
    <property type="entry name" value="RNASE_T2_2"/>
    <property type="match status" value="1"/>
</dbReference>
<dbReference type="InterPro" id="IPR033130">
    <property type="entry name" value="RNase_T2_His_AS_2"/>
</dbReference>
<proteinExistence type="predicted"/>
<comment type="caution">
    <text evidence="1">The sequence shown here is derived from an EMBL/GenBank/DDBJ whole genome shotgun (WGS) entry which is preliminary data.</text>
</comment>
<evidence type="ECO:0000313" key="2">
    <source>
        <dbReference type="Proteomes" id="UP000023152"/>
    </source>
</evidence>
<organism evidence="1 2">
    <name type="scientific">Reticulomyxa filosa</name>
    <dbReference type="NCBI Taxonomy" id="46433"/>
    <lineage>
        <taxon>Eukaryota</taxon>
        <taxon>Sar</taxon>
        <taxon>Rhizaria</taxon>
        <taxon>Retaria</taxon>
        <taxon>Foraminifera</taxon>
        <taxon>Monothalamids</taxon>
        <taxon>Reticulomyxidae</taxon>
        <taxon>Reticulomyxa</taxon>
    </lineage>
</organism>
<accession>X6MSW6</accession>
<name>X6MSW6_RETFI</name>
<dbReference type="EMBL" id="ASPP01017862">
    <property type="protein sequence ID" value="ETO16761.1"/>
    <property type="molecule type" value="Genomic_DNA"/>
</dbReference>
<sequence length="362" mass="41680">MALHVLNAFVVSNVNLQTLSWNTANGQTYLNNHGNMIILMMSWNKLLNQYFDNVWKRERCTYLQCSKVYNSLIIVLAVENFQQGVDAIRKRKYTSSPKQVHDLQNATKKNLYVNTPAMKMYKSTSRISSTSYTSAFKIIKLKKNVYAKKKREIYVYHNKLEHCKVEVITSTPLPNEACELCKRSGASVELEILFAMKCYMHHIGMNAELNHKYYTLLQQVCYHNVVISNTMNAQFHTCAMSTRKTSPDILQLMSKTAMDFVVIVQWISHAFQAIEVLLVQFTILGENAHDKQLNCKSVTYLTPHCLHTNIQQFVYAMLKSSLGNNNVNSSIIFTSNSMWTYQYKTHAMCCSAKLFLLLLLLL</sequence>